<dbReference type="SUPFAM" id="SSF51445">
    <property type="entry name" value="(Trans)glycosidases"/>
    <property type="match status" value="1"/>
</dbReference>
<dbReference type="SUPFAM" id="SSF49785">
    <property type="entry name" value="Galactose-binding domain-like"/>
    <property type="match status" value="4"/>
</dbReference>
<gene>
    <name evidence="8" type="ORF">LJD69_05130</name>
</gene>
<feature type="domain" description="F5/8 type C" evidence="6">
    <location>
        <begin position="902"/>
        <end position="1047"/>
    </location>
</feature>
<dbReference type="InterPro" id="IPR029018">
    <property type="entry name" value="Hex-like_dom2"/>
</dbReference>
<evidence type="ECO:0000313" key="8">
    <source>
        <dbReference type="EMBL" id="MCB8609974.1"/>
    </source>
</evidence>
<feature type="active site" description="Proton donor" evidence="3">
    <location>
        <position position="302"/>
    </location>
</feature>
<dbReference type="GO" id="GO:0005975">
    <property type="term" value="P:carbohydrate metabolic process"/>
    <property type="evidence" value="ECO:0007669"/>
    <property type="project" value="UniProtKB-ARBA"/>
</dbReference>
<dbReference type="Gene3D" id="3.30.379.10">
    <property type="entry name" value="Chitobiase/beta-hexosaminidase domain 2-like"/>
    <property type="match status" value="1"/>
</dbReference>
<protein>
    <submittedName>
        <fullName evidence="8">Beta-N-acetylglucosaminidase domain-containing protein</fullName>
    </submittedName>
</protein>
<keyword evidence="4" id="KW-0175">Coiled coil</keyword>
<evidence type="ECO:0000256" key="5">
    <source>
        <dbReference type="SAM" id="Phobius"/>
    </source>
</evidence>
<organism evidence="8 9">
    <name type="scientific">Faecalibacillus faecis</name>
    <dbReference type="NCBI Taxonomy" id="1982628"/>
    <lineage>
        <taxon>Bacteria</taxon>
        <taxon>Bacillati</taxon>
        <taxon>Bacillota</taxon>
        <taxon>Erysipelotrichia</taxon>
        <taxon>Erysipelotrichales</taxon>
        <taxon>Coprobacillaceae</taxon>
        <taxon>Faecalibacillus</taxon>
    </lineage>
</organism>
<comment type="similarity">
    <text evidence="3">Belongs to the glycosyl hydrolase 84 family.</text>
</comment>
<dbReference type="GO" id="GO:0016231">
    <property type="term" value="F:beta-N-acetylglucosaminidase activity"/>
    <property type="evidence" value="ECO:0007669"/>
    <property type="project" value="TreeGrafter"/>
</dbReference>
<name>A0AAW4VQ90_9FIRM</name>
<comment type="caution">
    <text evidence="8">The sequence shown here is derived from an EMBL/GenBank/DDBJ whole genome shotgun (WGS) entry which is preliminary data.</text>
</comment>
<dbReference type="PROSITE" id="PS52009">
    <property type="entry name" value="GH84"/>
    <property type="match status" value="1"/>
</dbReference>
<evidence type="ECO:0000259" key="7">
    <source>
        <dbReference type="PROSITE" id="PS52009"/>
    </source>
</evidence>
<evidence type="ECO:0000256" key="3">
    <source>
        <dbReference type="PROSITE-ProRule" id="PRU01353"/>
    </source>
</evidence>
<dbReference type="SUPFAM" id="SSF140657">
    <property type="entry name" value="Hyaluronidase post-catalytic domain-like"/>
    <property type="match status" value="1"/>
</dbReference>
<dbReference type="InterPro" id="IPR017853">
    <property type="entry name" value="GH"/>
</dbReference>
<accession>A0AAW4VQ90</accession>
<keyword evidence="5" id="KW-1133">Transmembrane helix</keyword>
<proteinExistence type="inferred from homology"/>
<dbReference type="InterPro" id="IPR051822">
    <property type="entry name" value="Glycosyl_Hydrolase_84"/>
</dbReference>
<dbReference type="InterPro" id="IPR011496">
    <property type="entry name" value="O-GlcNAcase_cat"/>
</dbReference>
<dbReference type="GO" id="GO:0009100">
    <property type="term" value="P:glycoprotein metabolic process"/>
    <property type="evidence" value="ECO:0007669"/>
    <property type="project" value="TreeGrafter"/>
</dbReference>
<dbReference type="Gene3D" id="1.20.1270.70">
    <property type="entry name" value="Designed single chain three-helix bundle"/>
    <property type="match status" value="1"/>
</dbReference>
<dbReference type="PROSITE" id="PS50022">
    <property type="entry name" value="FA58C_3"/>
    <property type="match status" value="1"/>
</dbReference>
<dbReference type="SUPFAM" id="SSF55545">
    <property type="entry name" value="beta-N-acetylhexosaminidase-like domain"/>
    <property type="match status" value="1"/>
</dbReference>
<dbReference type="InterPro" id="IPR008979">
    <property type="entry name" value="Galactose-bd-like_sf"/>
</dbReference>
<dbReference type="Pfam" id="PF07555">
    <property type="entry name" value="NAGidase"/>
    <property type="match status" value="1"/>
</dbReference>
<dbReference type="Gene3D" id="3.20.20.80">
    <property type="entry name" value="Glycosidases"/>
    <property type="match status" value="1"/>
</dbReference>
<dbReference type="InterPro" id="IPR015882">
    <property type="entry name" value="HEX_bac_N"/>
</dbReference>
<feature type="coiled-coil region" evidence="4">
    <location>
        <begin position="1662"/>
        <end position="1708"/>
    </location>
</feature>
<evidence type="ECO:0000259" key="6">
    <source>
        <dbReference type="PROSITE" id="PS50022"/>
    </source>
</evidence>
<evidence type="ECO:0000256" key="2">
    <source>
        <dbReference type="ARBA" id="ARBA00023295"/>
    </source>
</evidence>
<feature type="transmembrane region" description="Helical" evidence="5">
    <location>
        <begin position="1857"/>
        <end position="1874"/>
    </location>
</feature>
<dbReference type="PANTHER" id="PTHR13170">
    <property type="entry name" value="O-GLCNACASE"/>
    <property type="match status" value="1"/>
</dbReference>
<dbReference type="Gene3D" id="1.20.1270.90">
    <property type="entry name" value="AF1782-like"/>
    <property type="match status" value="2"/>
</dbReference>
<evidence type="ECO:0000313" key="9">
    <source>
        <dbReference type="Proteomes" id="UP001198439"/>
    </source>
</evidence>
<dbReference type="PANTHER" id="PTHR13170:SF16">
    <property type="entry name" value="PROTEIN O-GLCNACASE"/>
    <property type="match status" value="1"/>
</dbReference>
<keyword evidence="5" id="KW-0812">Transmembrane</keyword>
<keyword evidence="5" id="KW-0472">Membrane</keyword>
<feature type="domain" description="GH84" evidence="7">
    <location>
        <begin position="180"/>
        <end position="450"/>
    </location>
</feature>
<dbReference type="InterPro" id="IPR000421">
    <property type="entry name" value="FA58C"/>
</dbReference>
<dbReference type="EMBL" id="JAJDKZ010000010">
    <property type="protein sequence ID" value="MCB8609974.1"/>
    <property type="molecule type" value="Genomic_DNA"/>
</dbReference>
<dbReference type="Proteomes" id="UP001198439">
    <property type="component" value="Unassembled WGS sequence"/>
</dbReference>
<reference evidence="8" key="1">
    <citation type="submission" date="2021-10" db="EMBL/GenBank/DDBJ databases">
        <title>Collection of gut derived symbiotic bacterial strains cultured from healthy donors.</title>
        <authorList>
            <person name="Lin H."/>
            <person name="Littmann E."/>
            <person name="Kohout C."/>
            <person name="Pamer E.G."/>
        </authorList>
    </citation>
    <scope>NUCLEOTIDE SEQUENCE</scope>
    <source>
        <strain evidence="8">DFI.4.48</strain>
    </source>
</reference>
<dbReference type="Pfam" id="PF02838">
    <property type="entry name" value="Glyco_hydro_20b"/>
    <property type="match status" value="1"/>
</dbReference>
<evidence type="ECO:0000256" key="4">
    <source>
        <dbReference type="SAM" id="Coils"/>
    </source>
</evidence>
<dbReference type="Gene3D" id="2.60.120.260">
    <property type="entry name" value="Galactose-binding domain-like"/>
    <property type="match status" value="5"/>
</dbReference>
<dbReference type="Pfam" id="PF00754">
    <property type="entry name" value="F5_F8_type_C"/>
    <property type="match status" value="3"/>
</dbReference>
<dbReference type="RefSeq" id="WP_227279422.1">
    <property type="nucleotide sequence ID" value="NZ_JAJDKR010000009.1"/>
</dbReference>
<keyword evidence="2 3" id="KW-0326">Glycosidase</keyword>
<sequence length="1882" mass="213010">MKEKVKKIIAVVLTFLMSIGCVQSYPMVSALESDYEVYPNPHMMEYQDGSFDITSNVNIVYEDGIDEYTRDRLNEVLAIKKINATTSTEVKEDQTNILVGIKGSNQYVDQYAGEHYTVKTSNLFDQLDSYLLKVDNGKITVLGKDTDAAFYGLTSLYHIFKQLDGTNIRNFTMEDYANVASRGFIEGYYGNPWSTTDRIKLMEWGGYYKLNSYFYAPKDDPKHNSKWRELYTNEEIETKIKPLAEAGNKSKCRFVFALHPYMYDAIRYNSEENYQNDLKVLQAKFEQVIQAGVRQIAILADDAGNVGGENYTRTLTDMTAWLKEMQKTYPDLKLTLPFCTQEYMYNGQGYYRNFPENIQIVMTGGRVWGEVTNDFTTTFTNNVGRGPYMWINWPCTDNSKKHLIMGGYTTFLHPGVDPNKIQGIVLNPMQQSEPSKVAIFGNACYSWNIWQSEEEAQKCWNASFKYVDHNSALETKASAALRELSKHMINQNMDDRVTALQESVDLKDHLASFKAAISNGTTISDEQFEDLINEFTILKNASTTYREQAGDSRVKDQIVYWLNCWDDTTDAAINYIKAIKAVQDGDANDKIWDLYAAGQAAFEKSKTYGFNYVDHLEYAEVGVQHIVPFIKTMDSYLGDIASTIVDPNKQVIKFITNRNDMPTGNTDYVFDNKVNTEIVYKTPNSISKGTYVGVTYTKAIDIDKVTFKLGTNANPNDTFSKAKVQYTTDGKKWVDLNDQEYTLPKDVVLTDLGLKSVRGIRMIATEDKSNTWLGVRDIVINAQEKDAGTLSTDKLTLKSGSLNDLLDDSEDTYAHFAESPYKGGEIKDYLPIDASITLTFNKEKTLRTIHFAQDAGNDKSTKYVIEYTTDGQNWTAIQEYNGDASVELDVTSQNIKAKAIRIRNLELNLQSSSEAGYWWKVKTFKMDDSGQINATFMYTDVWGIYQGTVANLTDDDDSTDVEFRTSEDITRKGDYIGWDLGKETAIGKIHAAIGGKREAGNKWKKYSLQYSNDNKNWTTYKTYQGVSSGKDTIDENFNGLKARYVRLVNEEEKPVWVIFSEFSVKPYNPDENFDNTNVYTNTDYKLASQSEEALTELIYNQEISLEKGQYVGVDLLRIKDLSTFNIDYGNGEGLTLQVSKNGVEWTTITNQDGELPDGRYVRLINKTDHAIKLTINHFKVHSNEVTAPSLYETTMNINSSWGVAEDTRNNGAAFDGNIDTTTEFGDFPQKGQYIIYDLGQERIISKIQMYCQDSAVNYIRDADILVSDDLKNWTKVVTIGDGNENTNDGDVKCIDSDAGYKASSTYPNKVYVEGTANQVKARYLKILMTASNNKRAVLFNEIDINDGEYVPVTNDPAYTSTTVEAKGYIPQYLFDGDLSTAYKPGTKEAGSITYTLSSNLDVKKMHIIQKGEISNARVSVLVDDLDAKTRTTHKKWVQVGTLRKSLNEFYMPDGNIYELKIEWDENHIPTISETIMLNEDEYVSTATKDLQDYIDTLDVKESTFTANSYKEFKTKLKQANKVIDENYGELDLVVQAKSKLEIAYASLVKRGDIQSVKDELDAIDQLKENDYTSETWATLQQQVQTVNDTLAKGEANITEKDVEDMVEALQKAKAQLVTKVTVSKEVLKNYIESNELDKLDTDQYLTSTVSTYKQALKNAQALLAQEATKEQLDEALKQLQNARAQLVLKATDNEINVLKTIMAQYQEKDYTASTWKEFEKAYNDIKKSLENENSSDDINLLTVALEKASQKLVKRGDLNGIHDLLDQIKQLDSKKYTDASYSKLLNAVTEISKKLENSSEMTQEEADVLVNELQNAIDSLEKAPTVSTDTKNEPIQKPQVITTKETNKVKTGDQTPIWTFMTIAFISVIAYIVLNKKTKENN</sequence>
<keyword evidence="1 3" id="KW-0378">Hydrolase</keyword>
<dbReference type="PROSITE" id="PS51257">
    <property type="entry name" value="PROKAR_LIPOPROTEIN"/>
    <property type="match status" value="1"/>
</dbReference>
<dbReference type="Gene3D" id="1.20.58.460">
    <property type="entry name" value="Hyaluronidase post-catalytic domain-like"/>
    <property type="match status" value="1"/>
</dbReference>
<evidence type="ECO:0000256" key="1">
    <source>
        <dbReference type="ARBA" id="ARBA00022801"/>
    </source>
</evidence>